<comment type="caution">
    <text evidence="4">The sequence shown here is derived from an EMBL/GenBank/DDBJ whole genome shotgun (WGS) entry which is preliminary data.</text>
</comment>
<evidence type="ECO:0000256" key="2">
    <source>
        <dbReference type="SAM" id="Phobius"/>
    </source>
</evidence>
<feature type="domain" description="CAAX prenyl protease 2/Lysostaphin resistance protein A-like" evidence="3">
    <location>
        <begin position="47"/>
        <end position="136"/>
    </location>
</feature>
<dbReference type="Proteomes" id="UP000664832">
    <property type="component" value="Unassembled WGS sequence"/>
</dbReference>
<reference evidence="4 5" key="1">
    <citation type="submission" date="2021-03" db="EMBL/GenBank/DDBJ databases">
        <title>Enterococcal diversity collection.</title>
        <authorList>
            <person name="Gilmore M.S."/>
            <person name="Schwartzman J."/>
            <person name="Van Tyne D."/>
            <person name="Martin M."/>
            <person name="Earl A.M."/>
            <person name="Manson A.L."/>
            <person name="Straub T."/>
            <person name="Salamzade R."/>
            <person name="Saavedra J."/>
            <person name="Lebreton F."/>
            <person name="Prichula J."/>
            <person name="Schaufler K."/>
            <person name="Gaca A."/>
            <person name="Sgardioli B."/>
            <person name="Wagenaar J."/>
            <person name="Strong T."/>
        </authorList>
    </citation>
    <scope>NUCLEOTIDE SEQUENCE [LARGE SCALE GENOMIC DNA]</scope>
    <source>
        <strain evidence="4 5">MSG2901</strain>
    </source>
</reference>
<gene>
    <name evidence="4" type="ORF">JZO71_04135</name>
</gene>
<evidence type="ECO:0000256" key="1">
    <source>
        <dbReference type="ARBA" id="ARBA00009067"/>
    </source>
</evidence>
<keyword evidence="4" id="KW-0645">Protease</keyword>
<feature type="transmembrane region" description="Helical" evidence="2">
    <location>
        <begin position="123"/>
        <end position="143"/>
    </location>
</feature>
<name>A0ABS3HYI3_9ENTE</name>
<evidence type="ECO:0000313" key="5">
    <source>
        <dbReference type="Proteomes" id="UP000664832"/>
    </source>
</evidence>
<dbReference type="Pfam" id="PF02517">
    <property type="entry name" value="Rce1-like"/>
    <property type="match status" value="1"/>
</dbReference>
<dbReference type="InterPro" id="IPR003675">
    <property type="entry name" value="Rce1/LyrA-like_dom"/>
</dbReference>
<keyword evidence="4" id="KW-0482">Metalloprotease</keyword>
<proteinExistence type="inferred from homology"/>
<keyword evidence="2" id="KW-1133">Transmembrane helix</keyword>
<organism evidence="4 5">
    <name type="scientific">Candidatus Enterococcus courvalinii</name>
    <dbReference type="NCBI Taxonomy" id="2815329"/>
    <lineage>
        <taxon>Bacteria</taxon>
        <taxon>Bacillati</taxon>
        <taxon>Bacillota</taxon>
        <taxon>Bacilli</taxon>
        <taxon>Lactobacillales</taxon>
        <taxon>Enterococcaceae</taxon>
        <taxon>Enterococcus</taxon>
    </lineage>
</organism>
<sequence>MKVLDDVKSNFKMITWYTIMLILMNIALSWVPSFFGSQDVQVNNSVSISVLLLSGVFAPFFEETIMRGLLQRWLEINTQISLWSVYGIVASIFSLLHFQYYFVPFFFTSVVLSYVYDQSQHKLVVPFLIHCFYNIVVIVISAFNL</sequence>
<dbReference type="GO" id="GO:0008237">
    <property type="term" value="F:metallopeptidase activity"/>
    <property type="evidence" value="ECO:0007669"/>
    <property type="project" value="UniProtKB-KW"/>
</dbReference>
<keyword evidence="4" id="KW-0378">Hydrolase</keyword>
<accession>A0ABS3HYI3</accession>
<feature type="transmembrane region" description="Helical" evidence="2">
    <location>
        <begin position="14"/>
        <end position="35"/>
    </location>
</feature>
<evidence type="ECO:0000313" key="4">
    <source>
        <dbReference type="EMBL" id="MBO0481514.1"/>
    </source>
</evidence>
<comment type="similarity">
    <text evidence="1">Belongs to the UPF0177 family.</text>
</comment>
<keyword evidence="2" id="KW-0472">Membrane</keyword>
<keyword evidence="2" id="KW-0812">Transmembrane</keyword>
<dbReference type="EMBL" id="JAFLWI010000005">
    <property type="protein sequence ID" value="MBO0481514.1"/>
    <property type="molecule type" value="Genomic_DNA"/>
</dbReference>
<protein>
    <submittedName>
        <fullName evidence="4">CPBP family intramembrane metalloprotease</fullName>
    </submittedName>
</protein>
<keyword evidence="5" id="KW-1185">Reference proteome</keyword>
<evidence type="ECO:0000259" key="3">
    <source>
        <dbReference type="Pfam" id="PF02517"/>
    </source>
</evidence>
<feature type="transmembrane region" description="Helical" evidence="2">
    <location>
        <begin position="41"/>
        <end position="61"/>
    </location>
</feature>